<dbReference type="InterPro" id="IPR013096">
    <property type="entry name" value="Cupin_2"/>
</dbReference>
<organism evidence="2 3">
    <name type="scientific">Kutzneria kofuensis</name>
    <dbReference type="NCBI Taxonomy" id="103725"/>
    <lineage>
        <taxon>Bacteria</taxon>
        <taxon>Bacillati</taxon>
        <taxon>Actinomycetota</taxon>
        <taxon>Actinomycetes</taxon>
        <taxon>Pseudonocardiales</taxon>
        <taxon>Pseudonocardiaceae</taxon>
        <taxon>Kutzneria</taxon>
    </lineage>
</organism>
<protein>
    <submittedName>
        <fullName evidence="2">Quercetin dioxygenase-like cupin family protein</fullName>
    </submittedName>
</protein>
<dbReference type="Pfam" id="PF07883">
    <property type="entry name" value="Cupin_2"/>
    <property type="match status" value="1"/>
</dbReference>
<evidence type="ECO:0000313" key="3">
    <source>
        <dbReference type="Proteomes" id="UP000585638"/>
    </source>
</evidence>
<reference evidence="2 3" key="1">
    <citation type="submission" date="2020-08" db="EMBL/GenBank/DDBJ databases">
        <title>Sequencing the genomes of 1000 actinobacteria strains.</title>
        <authorList>
            <person name="Klenk H.-P."/>
        </authorList>
    </citation>
    <scope>NUCLEOTIDE SEQUENCE [LARGE SCALE GENOMIC DNA]</scope>
    <source>
        <strain evidence="2 3">DSM 43851</strain>
    </source>
</reference>
<dbReference type="InterPro" id="IPR011051">
    <property type="entry name" value="RmlC_Cupin_sf"/>
</dbReference>
<evidence type="ECO:0000313" key="2">
    <source>
        <dbReference type="EMBL" id="MBB5890275.1"/>
    </source>
</evidence>
<gene>
    <name evidence="2" type="ORF">BJ998_001471</name>
</gene>
<dbReference type="SUPFAM" id="SSF51182">
    <property type="entry name" value="RmlC-like cupins"/>
    <property type="match status" value="1"/>
</dbReference>
<comment type="caution">
    <text evidence="2">The sequence shown here is derived from an EMBL/GenBank/DDBJ whole genome shotgun (WGS) entry which is preliminary data.</text>
</comment>
<dbReference type="RefSeq" id="WP_184859627.1">
    <property type="nucleotide sequence ID" value="NZ_JACHIR010000001.1"/>
</dbReference>
<keyword evidence="3" id="KW-1185">Reference proteome</keyword>
<dbReference type="InterPro" id="IPR053146">
    <property type="entry name" value="QDO-like"/>
</dbReference>
<feature type="domain" description="Cupin type-2" evidence="1">
    <location>
        <begin position="51"/>
        <end position="109"/>
    </location>
</feature>
<name>A0A7W9KD51_9PSEU</name>
<keyword evidence="2" id="KW-0223">Dioxygenase</keyword>
<keyword evidence="2" id="KW-0560">Oxidoreductase</keyword>
<dbReference type="PANTHER" id="PTHR36440">
    <property type="entry name" value="PUTATIVE (AFU_ORTHOLOGUE AFUA_8G07350)-RELATED"/>
    <property type="match status" value="1"/>
</dbReference>
<dbReference type="Gene3D" id="2.60.120.10">
    <property type="entry name" value="Jelly Rolls"/>
    <property type="match status" value="1"/>
</dbReference>
<dbReference type="PANTHER" id="PTHR36440:SF1">
    <property type="entry name" value="PUTATIVE (AFU_ORTHOLOGUE AFUA_8G07350)-RELATED"/>
    <property type="match status" value="1"/>
</dbReference>
<proteinExistence type="predicted"/>
<dbReference type="EMBL" id="JACHIR010000001">
    <property type="protein sequence ID" value="MBB5890275.1"/>
    <property type="molecule type" value="Genomic_DNA"/>
</dbReference>
<sequence>MSIPPGLLARRTSELPRQLWHLGGLMSIRVTAGDTDGALSVVEQRALRGYATPPHVHSREDETLVVLEGELEYTVGGRDGVLRAGESVFLPRHTAHRFAVISERAHYLMLITPGGFEEMFQVVSSPAAEERLPDADDAWTHTDPDVLAAESAARGTTVFRDDPVERARQLELLETAPGTAESYRCLAATVAGPGPTFDDVIDGLVVAAKRIPGDPGHARALILLGILAETSHDAVSARLPGILDALGPDQPESVLLALAFLGAHFREHSAAVLAVLRGLPDEDRQRLERCLADVDPSRIGRSWPTPALWELSDSERELDRRWRAEGDWDAATVQAIWDAETTSLLAFMGAKADHHVERNARV</sequence>
<dbReference type="AlphaFoldDB" id="A0A7W9KD51"/>
<accession>A0A7W9KD51</accession>
<dbReference type="Proteomes" id="UP000585638">
    <property type="component" value="Unassembled WGS sequence"/>
</dbReference>
<evidence type="ECO:0000259" key="1">
    <source>
        <dbReference type="Pfam" id="PF07883"/>
    </source>
</evidence>
<dbReference type="InterPro" id="IPR014710">
    <property type="entry name" value="RmlC-like_jellyroll"/>
</dbReference>
<dbReference type="GO" id="GO:0051213">
    <property type="term" value="F:dioxygenase activity"/>
    <property type="evidence" value="ECO:0007669"/>
    <property type="project" value="UniProtKB-KW"/>
</dbReference>